<protein>
    <submittedName>
        <fullName evidence="5">NaTx</fullName>
    </submittedName>
</protein>
<keyword evidence="3" id="KW-1015">Disulfide bond</keyword>
<dbReference type="InterPro" id="IPR036574">
    <property type="entry name" value="Scorpion_toxin-like_sf"/>
</dbReference>
<feature type="chain" id="PRO_5041434270" evidence="4">
    <location>
        <begin position="23"/>
        <end position="87"/>
    </location>
</feature>
<name>A0AA49K9P7_9SCOR</name>
<accession>A0AA49K9P7</accession>
<dbReference type="EMBL" id="OQ368617">
    <property type="protein sequence ID" value="WLF82737.1"/>
    <property type="molecule type" value="mRNA"/>
</dbReference>
<dbReference type="AlphaFoldDB" id="A0AA49K9P7"/>
<dbReference type="Pfam" id="PF00537">
    <property type="entry name" value="Toxin_3"/>
    <property type="match status" value="1"/>
</dbReference>
<dbReference type="GO" id="GO:0005576">
    <property type="term" value="C:extracellular region"/>
    <property type="evidence" value="ECO:0007669"/>
    <property type="project" value="UniProtKB-SubCell"/>
</dbReference>
<organism evidence="5">
    <name type="scientific">Tityus melici</name>
    <dbReference type="NCBI Taxonomy" id="3026321"/>
    <lineage>
        <taxon>Eukaryota</taxon>
        <taxon>Metazoa</taxon>
        <taxon>Ecdysozoa</taxon>
        <taxon>Arthropoda</taxon>
        <taxon>Chelicerata</taxon>
        <taxon>Arachnida</taxon>
        <taxon>Scorpiones</taxon>
        <taxon>Buthida</taxon>
        <taxon>Buthoidea</taxon>
        <taxon>Buthidae</taxon>
        <taxon>Tityus</taxon>
    </lineage>
</organism>
<dbReference type="GO" id="GO:0019871">
    <property type="term" value="F:sodium channel inhibitor activity"/>
    <property type="evidence" value="ECO:0007669"/>
    <property type="project" value="InterPro"/>
</dbReference>
<keyword evidence="2" id="KW-0964">Secreted</keyword>
<dbReference type="SUPFAM" id="SSF57095">
    <property type="entry name" value="Scorpion toxin-like"/>
    <property type="match status" value="1"/>
</dbReference>
<feature type="signal peptide" evidence="4">
    <location>
        <begin position="1"/>
        <end position="22"/>
    </location>
</feature>
<keyword evidence="4" id="KW-0732">Signal</keyword>
<dbReference type="Gene3D" id="3.30.30.10">
    <property type="entry name" value="Knottin, scorpion toxin-like"/>
    <property type="match status" value="1"/>
</dbReference>
<evidence type="ECO:0000313" key="5">
    <source>
        <dbReference type="EMBL" id="WLF82737.1"/>
    </source>
</evidence>
<evidence type="ECO:0000256" key="4">
    <source>
        <dbReference type="SAM" id="SignalP"/>
    </source>
</evidence>
<proteinExistence type="evidence at transcript level"/>
<reference evidence="5" key="1">
    <citation type="submission" date="2023-01" db="EMBL/GenBank/DDBJ databases">
        <title>Tityus melici venom characterization: a new scorpion of medical importance.</title>
        <authorList>
            <person name="Kalapothakis Y."/>
            <person name="Miranda K."/>
            <person name="Aragao M."/>
            <person name="Larangote D."/>
            <person name="Braga-Pereira G."/>
            <person name="Noetzold M."/>
            <person name="Molina D."/>
            <person name="Langer R."/>
            <person name="Conceicao I.M."/>
            <person name="Guerra-Duarte C."/>
            <person name="Kalapothakis E."/>
            <person name="Chavez-Olortegui C."/>
            <person name="Borges A."/>
        </authorList>
    </citation>
    <scope>NUCLEOTIDE SEQUENCE</scope>
    <source>
        <strain evidence="5">Tme32</strain>
    </source>
</reference>
<dbReference type="SMR" id="A0AA49K9P7"/>
<comment type="subcellular location">
    <subcellularLocation>
        <location evidence="1">Secreted</location>
    </subcellularLocation>
</comment>
<dbReference type="InterPro" id="IPR002061">
    <property type="entry name" value="Scorpion_toxinL/defensin"/>
</dbReference>
<evidence type="ECO:0000256" key="2">
    <source>
        <dbReference type="ARBA" id="ARBA00022525"/>
    </source>
</evidence>
<evidence type="ECO:0000256" key="1">
    <source>
        <dbReference type="ARBA" id="ARBA00004613"/>
    </source>
</evidence>
<evidence type="ECO:0000256" key="3">
    <source>
        <dbReference type="ARBA" id="ARBA00023157"/>
    </source>
</evidence>
<sequence length="87" mass="10225">MKHLKFYSILFLFSIFVYKVNALQKILDGYFLSDEEGLFLSCKHKFDEYFCLEKCVESGAKDGYCVGHSFICFCKYEVGSSPRHFMF</sequence>